<dbReference type="SUPFAM" id="SSF50249">
    <property type="entry name" value="Nucleic acid-binding proteins"/>
    <property type="match status" value="1"/>
</dbReference>
<dbReference type="Pfam" id="PF12836">
    <property type="entry name" value="HHH_3"/>
    <property type="match status" value="1"/>
</dbReference>
<dbReference type="GO" id="GO:0006412">
    <property type="term" value="P:translation"/>
    <property type="evidence" value="ECO:0007669"/>
    <property type="project" value="TreeGrafter"/>
</dbReference>
<evidence type="ECO:0000259" key="2">
    <source>
        <dbReference type="PROSITE" id="PS50126"/>
    </source>
</evidence>
<protein>
    <recommendedName>
        <fullName evidence="2">S1 motif domain-containing protein</fullName>
    </recommendedName>
</protein>
<evidence type="ECO:0000313" key="3">
    <source>
        <dbReference type="EMBL" id="SDX01421.1"/>
    </source>
</evidence>
<dbReference type="GO" id="GO:0005737">
    <property type="term" value="C:cytoplasm"/>
    <property type="evidence" value="ECO:0007669"/>
    <property type="project" value="UniProtKB-ARBA"/>
</dbReference>
<dbReference type="PROSITE" id="PS50126">
    <property type="entry name" value="S1"/>
    <property type="match status" value="1"/>
</dbReference>
<dbReference type="GO" id="GO:0003729">
    <property type="term" value="F:mRNA binding"/>
    <property type="evidence" value="ECO:0007669"/>
    <property type="project" value="TreeGrafter"/>
</dbReference>
<dbReference type="Pfam" id="PF09371">
    <property type="entry name" value="Tex_N"/>
    <property type="match status" value="1"/>
</dbReference>
<organism evidence="3 4">
    <name type="scientific">Alicyclobacillus hesperidum</name>
    <dbReference type="NCBI Taxonomy" id="89784"/>
    <lineage>
        <taxon>Bacteria</taxon>
        <taxon>Bacillati</taxon>
        <taxon>Bacillota</taxon>
        <taxon>Bacilli</taxon>
        <taxon>Bacillales</taxon>
        <taxon>Alicyclobacillaceae</taxon>
        <taxon>Alicyclobacillus</taxon>
    </lineage>
</organism>
<dbReference type="InterPro" id="IPR050437">
    <property type="entry name" value="Ribos_protein_bS1-like"/>
</dbReference>
<dbReference type="FunFam" id="3.30.420.140:FF:000001">
    <property type="entry name" value="RNA-binding transcriptional accessory protein"/>
    <property type="match status" value="1"/>
</dbReference>
<proteinExistence type="predicted"/>
<dbReference type="Pfam" id="PF22706">
    <property type="entry name" value="Tex_central_region"/>
    <property type="match status" value="1"/>
</dbReference>
<keyword evidence="1" id="KW-0175">Coiled coil</keyword>
<dbReference type="SUPFAM" id="SSF158832">
    <property type="entry name" value="Tex N-terminal region-like"/>
    <property type="match status" value="1"/>
</dbReference>
<dbReference type="SUPFAM" id="SSF53098">
    <property type="entry name" value="Ribonuclease H-like"/>
    <property type="match status" value="1"/>
</dbReference>
<dbReference type="InterPro" id="IPR023319">
    <property type="entry name" value="Tex-like_HTH_dom_sf"/>
</dbReference>
<dbReference type="RefSeq" id="WP_420865903.1">
    <property type="nucleotide sequence ID" value="NZ_FNOJ01000030.1"/>
</dbReference>
<reference evidence="4" key="1">
    <citation type="submission" date="2016-10" db="EMBL/GenBank/DDBJ databases">
        <authorList>
            <person name="Varghese N."/>
        </authorList>
    </citation>
    <scope>NUCLEOTIDE SEQUENCE [LARGE SCALE GENOMIC DNA]</scope>
    <source>
        <strain evidence="4">DSM 12489</strain>
    </source>
</reference>
<dbReference type="InterPro" id="IPR037027">
    <property type="entry name" value="YqgF/RNaseH-like_dom_sf"/>
</dbReference>
<dbReference type="Gene3D" id="3.30.420.140">
    <property type="entry name" value="YqgF/RNase H-like domain"/>
    <property type="match status" value="1"/>
</dbReference>
<keyword evidence="4" id="KW-1185">Reference proteome</keyword>
<dbReference type="InterPro" id="IPR032639">
    <property type="entry name" value="Tex_YqgF"/>
</dbReference>
<dbReference type="GO" id="GO:0003735">
    <property type="term" value="F:structural constituent of ribosome"/>
    <property type="evidence" value="ECO:0007669"/>
    <property type="project" value="TreeGrafter"/>
</dbReference>
<feature type="domain" description="S1 motif" evidence="2">
    <location>
        <begin position="669"/>
        <end position="738"/>
    </location>
</feature>
<dbReference type="Gene3D" id="1.10.150.310">
    <property type="entry name" value="Tex RuvX-like domain-like"/>
    <property type="match status" value="1"/>
</dbReference>
<dbReference type="PANTHER" id="PTHR10724">
    <property type="entry name" value="30S RIBOSOMAL PROTEIN S1"/>
    <property type="match status" value="1"/>
</dbReference>
<dbReference type="FunFam" id="2.40.50.140:FF:000051">
    <property type="entry name" value="RNA-binding transcriptional accessory protein"/>
    <property type="match status" value="1"/>
</dbReference>
<dbReference type="InterPro" id="IPR044146">
    <property type="entry name" value="S1_Tex"/>
</dbReference>
<accession>A0A1H2Y8Q4</accession>
<dbReference type="Gene3D" id="1.10.10.650">
    <property type="entry name" value="RuvA domain 2-like"/>
    <property type="match status" value="1"/>
</dbReference>
<dbReference type="InterPro" id="IPR006641">
    <property type="entry name" value="YqgF/RNaseH-like_dom"/>
</dbReference>
<dbReference type="Gene3D" id="1.10.3500.10">
    <property type="entry name" value="Tex N-terminal region-like"/>
    <property type="match status" value="1"/>
</dbReference>
<dbReference type="InterPro" id="IPR012340">
    <property type="entry name" value="NA-bd_OB-fold"/>
</dbReference>
<sequence>MEQVLETPNYARIVSDKTGIAEARVKAALRLLDEGNTIPFIARYRKEMTRELDENELRSIAREYEQAKNLEARRQDVLRLLAEQGALATEPQASQLRQAIQVAQTLTEIDDIYRPFRPKRRTRASIARERGLGPLAEWLQTVERATPLARVMQEAEKYVNVEAGVESAGTALQGALDILAEAISDDANNRRFIRTMTMRHGKMVSSAVDESAETVYEQYYRYEESLLSVPPHRVLAMDRGEREGALHVSIAAPEVDIVARLYRRYAGSDKPDTDTVAGLQARAALDAYKRLIQPAVEREVRAELQARAEEHAIGIFGANLRSLLLQPPLRGKRVLGVDPAYRTGCKLAAVDDTGKLLEVSVIYPTPPQNRVAEAEEVLLSFVERHHIDVIAIGNGTASRETEAFVADCIRTWHAQSGRWRIAYVMVSEAGASVYSASELAGEEFPNLDVAERSAISIARRLQDPLAELVKIDPKSIGVGQYQHDVSQARLGEQLGAVVETAVNEVGVDVNTASASLLSYVAGLNRTTARNIVQFREANGRIRTRKQLAKVPRLGPKTLEQCVGFLRVMDGDEVLDATPIHPESYGVVERLLARLEANPTDLRETAKRRALIAAARRLPLAELAQELGTGVPTLRDILDALERPGRDPREDVPPPILRTDVMRMEDLSVGMELNGTVRNVVDFGAFVDIGLKNDGLVHISELADTFVKHPLDVVTVGDVVRVRVVHIDAERGRIGLSMKGLQSKQ</sequence>
<dbReference type="InterPro" id="IPR023323">
    <property type="entry name" value="Tex-like_dom_sf"/>
</dbReference>
<dbReference type="Pfam" id="PF17674">
    <property type="entry name" value="HHH_9"/>
    <property type="match status" value="1"/>
</dbReference>
<dbReference type="InterPro" id="IPR012337">
    <property type="entry name" value="RNaseH-like_sf"/>
</dbReference>
<dbReference type="FunFam" id="1.10.10.650:FF:000001">
    <property type="entry name" value="S1 RNA-binding domain 1"/>
    <property type="match status" value="1"/>
</dbReference>
<dbReference type="SUPFAM" id="SSF47781">
    <property type="entry name" value="RuvA domain 2-like"/>
    <property type="match status" value="2"/>
</dbReference>
<dbReference type="GO" id="GO:0006139">
    <property type="term" value="P:nucleobase-containing compound metabolic process"/>
    <property type="evidence" value="ECO:0007669"/>
    <property type="project" value="InterPro"/>
</dbReference>
<evidence type="ECO:0000313" key="4">
    <source>
        <dbReference type="Proteomes" id="UP000182589"/>
    </source>
</evidence>
<name>A0A1H2Y8Q4_9BACL</name>
<dbReference type="Pfam" id="PF00575">
    <property type="entry name" value="S1"/>
    <property type="match status" value="1"/>
</dbReference>
<evidence type="ECO:0000256" key="1">
    <source>
        <dbReference type="SAM" id="Coils"/>
    </source>
</evidence>
<gene>
    <name evidence="3" type="ORF">SAMN04489725_1302</name>
</gene>
<dbReference type="SMART" id="SM00316">
    <property type="entry name" value="S1"/>
    <property type="match status" value="1"/>
</dbReference>
<dbReference type="STRING" id="89784.SAMN04489725_1302"/>
<dbReference type="Gene3D" id="2.40.50.140">
    <property type="entry name" value="Nucleic acid-binding proteins"/>
    <property type="match status" value="1"/>
</dbReference>
<feature type="coiled-coil region" evidence="1">
    <location>
        <begin position="50"/>
        <end position="80"/>
    </location>
</feature>
<dbReference type="InterPro" id="IPR010994">
    <property type="entry name" value="RuvA_2-like"/>
</dbReference>
<dbReference type="InterPro" id="IPR018974">
    <property type="entry name" value="Tex-like_N"/>
</dbReference>
<dbReference type="SMART" id="SM00732">
    <property type="entry name" value="YqgFc"/>
    <property type="match status" value="1"/>
</dbReference>
<dbReference type="PANTHER" id="PTHR10724:SF10">
    <property type="entry name" value="S1 RNA-BINDING DOMAIN-CONTAINING PROTEIN 1"/>
    <property type="match status" value="1"/>
</dbReference>
<dbReference type="InterPro" id="IPR041692">
    <property type="entry name" value="HHH_9"/>
</dbReference>
<dbReference type="InterPro" id="IPR003029">
    <property type="entry name" value="S1_domain"/>
</dbReference>
<dbReference type="Pfam" id="PF16921">
    <property type="entry name" value="Tex_YqgF"/>
    <property type="match status" value="1"/>
</dbReference>
<dbReference type="InterPro" id="IPR055179">
    <property type="entry name" value="Tex-like_central_region"/>
</dbReference>
<dbReference type="AlphaFoldDB" id="A0A1H2Y8Q4"/>
<dbReference type="Proteomes" id="UP000182589">
    <property type="component" value="Unassembled WGS sequence"/>
</dbReference>
<dbReference type="EMBL" id="FNOJ01000030">
    <property type="protein sequence ID" value="SDX01421.1"/>
    <property type="molecule type" value="Genomic_DNA"/>
</dbReference>
<dbReference type="FunFam" id="1.10.150.310:FF:000001">
    <property type="entry name" value="RNA-binding transcriptional accessory protein"/>
    <property type="match status" value="1"/>
</dbReference>
<dbReference type="CDD" id="cd05685">
    <property type="entry name" value="S1_Tex"/>
    <property type="match status" value="1"/>
</dbReference>